<comment type="similarity">
    <text evidence="1">Belongs to the short-chain dehydrogenases/reductases (SDR) family.</text>
</comment>
<dbReference type="OrthoDB" id="3571370at2"/>
<dbReference type="PRINTS" id="PR00080">
    <property type="entry name" value="SDRFAMILY"/>
</dbReference>
<dbReference type="Proteomes" id="UP000487268">
    <property type="component" value="Unassembled WGS sequence"/>
</dbReference>
<keyword evidence="2 4" id="KW-0560">Oxidoreductase</keyword>
<dbReference type="InterPro" id="IPR002347">
    <property type="entry name" value="SDR_fam"/>
</dbReference>
<evidence type="ECO:0000313" key="5">
    <source>
        <dbReference type="Proteomes" id="UP000487268"/>
    </source>
</evidence>
<dbReference type="SMART" id="SM00822">
    <property type="entry name" value="PKS_KR"/>
    <property type="match status" value="1"/>
</dbReference>
<dbReference type="InterPro" id="IPR057326">
    <property type="entry name" value="KR_dom"/>
</dbReference>
<evidence type="ECO:0000256" key="2">
    <source>
        <dbReference type="ARBA" id="ARBA00023002"/>
    </source>
</evidence>
<sequence>MTTTVIVTGGSSGLGRAVCARLGRGGLNVTVGYLSDPAGAEEVAGEIEEAGGAAIAVRADVTRRAGFGVLFDRAEQAFGPVDALVNGAGVSAAAPIADTGDALIRELLDVNLLGSLYGMQEAAGRLRSGGCIVNVSSSAVPAGFPGLGVLLAAKAGVEALTRVLAKELGPRGIRVNAVAPGLLDTPTFRGGKSDRDVERLAAQIPLRRLGDLQEAAAAVAYLLGADASWVNAQVLRVNGGFL</sequence>
<dbReference type="RefSeq" id="WP_153538590.1">
    <property type="nucleotide sequence ID" value="NZ_WEGH01000004.1"/>
</dbReference>
<dbReference type="SUPFAM" id="SSF51735">
    <property type="entry name" value="NAD(P)-binding Rossmann-fold domains"/>
    <property type="match status" value="1"/>
</dbReference>
<dbReference type="EC" id="1.1.1.47" evidence="4"/>
<organism evidence="4 5">
    <name type="scientific">Actinomadura macrotermitis</name>
    <dbReference type="NCBI Taxonomy" id="2585200"/>
    <lineage>
        <taxon>Bacteria</taxon>
        <taxon>Bacillati</taxon>
        <taxon>Actinomycetota</taxon>
        <taxon>Actinomycetes</taxon>
        <taxon>Streptosporangiales</taxon>
        <taxon>Thermomonosporaceae</taxon>
        <taxon>Actinomadura</taxon>
    </lineage>
</organism>
<dbReference type="FunFam" id="3.40.50.720:FF:000084">
    <property type="entry name" value="Short-chain dehydrogenase reductase"/>
    <property type="match status" value="1"/>
</dbReference>
<dbReference type="PANTHER" id="PTHR48107">
    <property type="entry name" value="NADPH-DEPENDENT ALDEHYDE REDUCTASE-LIKE PROTEIN, CHLOROPLASTIC-RELATED"/>
    <property type="match status" value="1"/>
</dbReference>
<evidence type="ECO:0000313" key="4">
    <source>
        <dbReference type="EMBL" id="MQY08013.1"/>
    </source>
</evidence>
<reference evidence="4 5" key="1">
    <citation type="submission" date="2019-10" db="EMBL/GenBank/DDBJ databases">
        <title>Actinomadura rubteroloni sp. nov. and Actinomadura macrotermitis sp. nov., isolated from the gut of fungus growing-termite Macrotermes natalensis.</title>
        <authorList>
            <person name="Benndorf R."/>
            <person name="Martin K."/>
            <person name="Kuefner M."/>
            <person name="De Beer W."/>
            <person name="Kaster A.-K."/>
            <person name="Vollmers J."/>
            <person name="Poulsen M."/>
            <person name="Beemelmanns C."/>
        </authorList>
    </citation>
    <scope>NUCLEOTIDE SEQUENCE [LARGE SCALE GENOMIC DNA]</scope>
    <source>
        <strain evidence="4 5">RB68</strain>
    </source>
</reference>
<dbReference type="Gene3D" id="3.40.50.720">
    <property type="entry name" value="NAD(P)-binding Rossmann-like Domain"/>
    <property type="match status" value="1"/>
</dbReference>
<protein>
    <submittedName>
        <fullName evidence="4">Glucose 1-dehydrogenase 2</fullName>
        <ecNumber evidence="4">1.1.1.47</ecNumber>
    </submittedName>
</protein>
<comment type="caution">
    <text evidence="4">The sequence shown here is derived from an EMBL/GenBank/DDBJ whole genome shotgun (WGS) entry which is preliminary data.</text>
</comment>
<evidence type="ECO:0000256" key="1">
    <source>
        <dbReference type="ARBA" id="ARBA00006484"/>
    </source>
</evidence>
<name>A0A7K0C3L2_9ACTN</name>
<feature type="domain" description="Ketoreductase" evidence="3">
    <location>
        <begin position="3"/>
        <end position="181"/>
    </location>
</feature>
<dbReference type="EMBL" id="WEGH01000004">
    <property type="protein sequence ID" value="MQY08013.1"/>
    <property type="molecule type" value="Genomic_DNA"/>
</dbReference>
<dbReference type="GO" id="GO:0047936">
    <property type="term" value="F:glucose 1-dehydrogenase [NAD(P)+] activity"/>
    <property type="evidence" value="ECO:0007669"/>
    <property type="project" value="UniProtKB-EC"/>
</dbReference>
<dbReference type="PANTHER" id="PTHR48107:SF7">
    <property type="entry name" value="RE15974P"/>
    <property type="match status" value="1"/>
</dbReference>
<accession>A0A7K0C3L2</accession>
<dbReference type="Pfam" id="PF13561">
    <property type="entry name" value="adh_short_C2"/>
    <property type="match status" value="1"/>
</dbReference>
<evidence type="ECO:0000259" key="3">
    <source>
        <dbReference type="SMART" id="SM00822"/>
    </source>
</evidence>
<keyword evidence="5" id="KW-1185">Reference proteome</keyword>
<proteinExistence type="inferred from homology"/>
<dbReference type="InterPro" id="IPR036291">
    <property type="entry name" value="NAD(P)-bd_dom_sf"/>
</dbReference>
<gene>
    <name evidence="4" type="primary">ycdF</name>
    <name evidence="4" type="ORF">ACRB68_61150</name>
</gene>
<dbReference type="PRINTS" id="PR00081">
    <property type="entry name" value="GDHRDH"/>
</dbReference>
<dbReference type="AlphaFoldDB" id="A0A7K0C3L2"/>